<gene>
    <name evidence="2" type="ORF">OE88DRAFT_1662041</name>
</gene>
<keyword evidence="3" id="KW-1185">Reference proteome</keyword>
<evidence type="ECO:0000256" key="1">
    <source>
        <dbReference type="SAM" id="MobiDB-lite"/>
    </source>
</evidence>
<dbReference type="Proteomes" id="UP000305948">
    <property type="component" value="Unassembled WGS sequence"/>
</dbReference>
<reference evidence="2 3" key="1">
    <citation type="journal article" date="2019" name="Nat. Ecol. Evol.">
        <title>Megaphylogeny resolves global patterns of mushroom evolution.</title>
        <authorList>
            <person name="Varga T."/>
            <person name="Krizsan K."/>
            <person name="Foldi C."/>
            <person name="Dima B."/>
            <person name="Sanchez-Garcia M."/>
            <person name="Sanchez-Ramirez S."/>
            <person name="Szollosi G.J."/>
            <person name="Szarkandi J.G."/>
            <person name="Papp V."/>
            <person name="Albert L."/>
            <person name="Andreopoulos W."/>
            <person name="Angelini C."/>
            <person name="Antonin V."/>
            <person name="Barry K.W."/>
            <person name="Bougher N.L."/>
            <person name="Buchanan P."/>
            <person name="Buyck B."/>
            <person name="Bense V."/>
            <person name="Catcheside P."/>
            <person name="Chovatia M."/>
            <person name="Cooper J."/>
            <person name="Damon W."/>
            <person name="Desjardin D."/>
            <person name="Finy P."/>
            <person name="Geml J."/>
            <person name="Haridas S."/>
            <person name="Hughes K."/>
            <person name="Justo A."/>
            <person name="Karasinski D."/>
            <person name="Kautmanova I."/>
            <person name="Kiss B."/>
            <person name="Kocsube S."/>
            <person name="Kotiranta H."/>
            <person name="LaButti K.M."/>
            <person name="Lechner B.E."/>
            <person name="Liimatainen K."/>
            <person name="Lipzen A."/>
            <person name="Lukacs Z."/>
            <person name="Mihaltcheva S."/>
            <person name="Morgado L.N."/>
            <person name="Niskanen T."/>
            <person name="Noordeloos M.E."/>
            <person name="Ohm R.A."/>
            <person name="Ortiz-Santana B."/>
            <person name="Ovrebo C."/>
            <person name="Racz N."/>
            <person name="Riley R."/>
            <person name="Savchenko A."/>
            <person name="Shiryaev A."/>
            <person name="Soop K."/>
            <person name="Spirin V."/>
            <person name="Szebenyi C."/>
            <person name="Tomsovsky M."/>
            <person name="Tulloss R.E."/>
            <person name="Uehling J."/>
            <person name="Grigoriev I.V."/>
            <person name="Vagvolgyi C."/>
            <person name="Papp T."/>
            <person name="Martin F.M."/>
            <person name="Miettinen O."/>
            <person name="Hibbett D.S."/>
            <person name="Nagy L.G."/>
        </authorList>
    </citation>
    <scope>NUCLEOTIDE SEQUENCE [LARGE SCALE GENOMIC DNA]</scope>
    <source>
        <strain evidence="2 3">OMC1185</strain>
    </source>
</reference>
<proteinExistence type="predicted"/>
<feature type="region of interest" description="Disordered" evidence="1">
    <location>
        <begin position="1"/>
        <end position="36"/>
    </location>
</feature>
<accession>A0A5C3MX64</accession>
<name>A0A5C3MX64_9AGAM</name>
<protein>
    <submittedName>
        <fullName evidence="2">Uncharacterized protein</fullName>
    </submittedName>
</protein>
<feature type="compositionally biased region" description="Basic and acidic residues" evidence="1">
    <location>
        <begin position="16"/>
        <end position="32"/>
    </location>
</feature>
<sequence>MPETSVENGFRRTKAKSVDLRCHNDPQSEERRSRLRNCSPMSSLQDRRLWSLIASRLDLCGEDEFV</sequence>
<evidence type="ECO:0000313" key="3">
    <source>
        <dbReference type="Proteomes" id="UP000305948"/>
    </source>
</evidence>
<evidence type="ECO:0000313" key="2">
    <source>
        <dbReference type="EMBL" id="TFK49543.1"/>
    </source>
</evidence>
<dbReference type="EMBL" id="ML213515">
    <property type="protein sequence ID" value="TFK49543.1"/>
    <property type="molecule type" value="Genomic_DNA"/>
</dbReference>
<organism evidence="2 3">
    <name type="scientific">Heliocybe sulcata</name>
    <dbReference type="NCBI Taxonomy" id="5364"/>
    <lineage>
        <taxon>Eukaryota</taxon>
        <taxon>Fungi</taxon>
        <taxon>Dikarya</taxon>
        <taxon>Basidiomycota</taxon>
        <taxon>Agaricomycotina</taxon>
        <taxon>Agaricomycetes</taxon>
        <taxon>Gloeophyllales</taxon>
        <taxon>Gloeophyllaceae</taxon>
        <taxon>Heliocybe</taxon>
    </lineage>
</organism>
<dbReference type="AlphaFoldDB" id="A0A5C3MX64"/>